<evidence type="ECO:0000259" key="1">
    <source>
        <dbReference type="SMART" id="SM00327"/>
    </source>
</evidence>
<dbReference type="InterPro" id="IPR002035">
    <property type="entry name" value="VWF_A"/>
</dbReference>
<protein>
    <submittedName>
        <fullName evidence="2">VWA domain-containing protein</fullName>
    </submittedName>
</protein>
<gene>
    <name evidence="2" type="ORF">JI741_21595</name>
</gene>
<dbReference type="SUPFAM" id="SSF53300">
    <property type="entry name" value="vWA-like"/>
    <property type="match status" value="1"/>
</dbReference>
<feature type="domain" description="VWFA" evidence="1">
    <location>
        <begin position="47"/>
        <end position="225"/>
    </location>
</feature>
<dbReference type="RefSeq" id="WP_202013364.1">
    <property type="nucleotide sequence ID" value="NZ_JAERRB010000008.1"/>
</dbReference>
<dbReference type="Gene3D" id="3.40.50.410">
    <property type="entry name" value="von Willebrand factor, type A domain"/>
    <property type="match status" value="1"/>
</dbReference>
<dbReference type="InterPro" id="IPR036465">
    <property type="entry name" value="vWFA_dom_sf"/>
</dbReference>
<accession>A0ABS1KWX8</accession>
<dbReference type="EMBL" id="JAERRB010000008">
    <property type="protein sequence ID" value="MBL0743840.1"/>
    <property type="molecule type" value="Genomic_DNA"/>
</dbReference>
<comment type="caution">
    <text evidence="2">The sequence shown here is derived from an EMBL/GenBank/DDBJ whole genome shotgun (WGS) entry which is preliminary data.</text>
</comment>
<dbReference type="SMART" id="SM00327">
    <property type="entry name" value="VWA"/>
    <property type="match status" value="1"/>
</dbReference>
<keyword evidence="3" id="KW-1185">Reference proteome</keyword>
<evidence type="ECO:0000313" key="3">
    <source>
        <dbReference type="Proteomes" id="UP000613030"/>
    </source>
</evidence>
<reference evidence="2 3" key="1">
    <citation type="submission" date="2021-01" db="EMBL/GenBank/DDBJ databases">
        <title>Chryseolinea sp. Jin1 Genome sequencing and assembly.</title>
        <authorList>
            <person name="Kim I."/>
        </authorList>
    </citation>
    <scope>NUCLEOTIDE SEQUENCE [LARGE SCALE GENOMIC DNA]</scope>
    <source>
        <strain evidence="2 3">Jin1</strain>
    </source>
</reference>
<organism evidence="2 3">
    <name type="scientific">Chryseolinea lacunae</name>
    <dbReference type="NCBI Taxonomy" id="2801331"/>
    <lineage>
        <taxon>Bacteria</taxon>
        <taxon>Pseudomonadati</taxon>
        <taxon>Bacteroidota</taxon>
        <taxon>Cytophagia</taxon>
        <taxon>Cytophagales</taxon>
        <taxon>Fulvivirgaceae</taxon>
        <taxon>Chryseolinea</taxon>
    </lineage>
</organism>
<sequence length="390" mass="43538">MHHLSAITRLLKGTAFALILLLCADCKPASSQPNPAHQDPSPAKRQKIMLALLLDTSNSMDGLIEQAKSQLWKIVNELAAAKCTDGTPPEISIALYEYGNDNLSSYEGYIRQVSPLTNDLDALSAKLFALSTRGGAEFCGYVIRTSLEQLDWSAANNDLRMIFIAGNEPFNQGNVPYNTACALAKEKDVVVNTIFCGSFIEGVQTDWKRGADLANGTYMSIEQDRRTVYIATPYDDQISYKNEELNKTYVYYGHSGKSKKDAQVQEDKNAVHYGKENMVERTISKSSHAYSNSSWDMVDAAKSNAKVVTELKTEDLPDEMKSMTLEQRQAYVKQKADERTKIQKEIQTLNASRQKYIDTHTSEKDKAASLDVAMINALKERGKTKNLTWK</sequence>
<proteinExistence type="predicted"/>
<name>A0ABS1KWX8_9BACT</name>
<evidence type="ECO:0000313" key="2">
    <source>
        <dbReference type="EMBL" id="MBL0743840.1"/>
    </source>
</evidence>
<dbReference type="Proteomes" id="UP000613030">
    <property type="component" value="Unassembled WGS sequence"/>
</dbReference>